<gene>
    <name evidence="1" type="ORF">OSB04_un001076</name>
</gene>
<dbReference type="EMBL" id="JARYMX010000131">
    <property type="protein sequence ID" value="KAJ9535776.1"/>
    <property type="molecule type" value="Genomic_DNA"/>
</dbReference>
<reference evidence="1" key="1">
    <citation type="submission" date="2023-03" db="EMBL/GenBank/DDBJ databases">
        <title>Chromosome-scale reference genome and RAD-based genetic map of yellow starthistle (Centaurea solstitialis) reveal putative structural variation and QTLs associated with invader traits.</title>
        <authorList>
            <person name="Reatini B."/>
            <person name="Cang F.A."/>
            <person name="Jiang Q."/>
            <person name="Mckibben M.T.W."/>
            <person name="Barker M.S."/>
            <person name="Rieseberg L.H."/>
            <person name="Dlugosch K.M."/>
        </authorList>
    </citation>
    <scope>NUCLEOTIDE SEQUENCE</scope>
    <source>
        <strain evidence="1">CAN-66</strain>
        <tissue evidence="1">Leaf</tissue>
    </source>
</reference>
<evidence type="ECO:0000313" key="2">
    <source>
        <dbReference type="Proteomes" id="UP001172457"/>
    </source>
</evidence>
<evidence type="ECO:0000313" key="1">
    <source>
        <dbReference type="EMBL" id="KAJ9535776.1"/>
    </source>
</evidence>
<comment type="caution">
    <text evidence="1">The sequence shown here is derived from an EMBL/GenBank/DDBJ whole genome shotgun (WGS) entry which is preliminary data.</text>
</comment>
<protein>
    <submittedName>
        <fullName evidence="1">Uncharacterized protein</fullName>
    </submittedName>
</protein>
<dbReference type="Proteomes" id="UP001172457">
    <property type="component" value="Unassembled WGS sequence"/>
</dbReference>
<accession>A0AA38W5A9</accession>
<name>A0AA38W5A9_9ASTR</name>
<dbReference type="AlphaFoldDB" id="A0AA38W5A9"/>
<sequence>MCLILRDGLNVALGLVDQRVKWLSQSVLSKDEDHVDEVFLMLQESSGPTRKEKISYSCECD</sequence>
<organism evidence="1 2">
    <name type="scientific">Centaurea solstitialis</name>
    <name type="common">yellow star-thistle</name>
    <dbReference type="NCBI Taxonomy" id="347529"/>
    <lineage>
        <taxon>Eukaryota</taxon>
        <taxon>Viridiplantae</taxon>
        <taxon>Streptophyta</taxon>
        <taxon>Embryophyta</taxon>
        <taxon>Tracheophyta</taxon>
        <taxon>Spermatophyta</taxon>
        <taxon>Magnoliopsida</taxon>
        <taxon>eudicotyledons</taxon>
        <taxon>Gunneridae</taxon>
        <taxon>Pentapetalae</taxon>
        <taxon>asterids</taxon>
        <taxon>campanulids</taxon>
        <taxon>Asterales</taxon>
        <taxon>Asteraceae</taxon>
        <taxon>Carduoideae</taxon>
        <taxon>Cardueae</taxon>
        <taxon>Centaureinae</taxon>
        <taxon>Centaurea</taxon>
    </lineage>
</organism>
<keyword evidence="2" id="KW-1185">Reference proteome</keyword>
<proteinExistence type="predicted"/>